<feature type="compositionally biased region" description="Basic and acidic residues" evidence="6">
    <location>
        <begin position="417"/>
        <end position="430"/>
    </location>
</feature>
<reference evidence="8" key="2">
    <citation type="journal article" date="2023" name="Science">
        <title>Genomic signatures of disease resistance in endangered staghorn corals.</title>
        <authorList>
            <person name="Vollmer S.V."/>
            <person name="Selwyn J.D."/>
            <person name="Despard B.A."/>
            <person name="Roesel C.L."/>
        </authorList>
    </citation>
    <scope>NUCLEOTIDE SEQUENCE</scope>
    <source>
        <strain evidence="8">K2</strain>
    </source>
</reference>
<dbReference type="Pfam" id="PF09368">
    <property type="entry name" value="Sas10"/>
    <property type="match status" value="1"/>
</dbReference>
<keyword evidence="4" id="KW-0539">Nucleus</keyword>
<evidence type="ECO:0000256" key="1">
    <source>
        <dbReference type="ARBA" id="ARBA00004123"/>
    </source>
</evidence>
<name>A0AAD9V0J0_ACRCE</name>
<evidence type="ECO:0000256" key="5">
    <source>
        <dbReference type="SAM" id="Coils"/>
    </source>
</evidence>
<sequence length="517" mass="59723">MGRRKRGKPWKRSEHDQEEEEYDKPDPNSVDFIYDNVDKYHAEREKILLEKVVYAKGRKVFSEENNFQNVDVMALDIADSSDEDEEDEENSDEEEEEKEEFDEKEDMSENEDNTGIPDTKWWGKEKSAFYSGDVVEEYGDSDEEMDELAQEEEREALALQKQMAASLEEQDFDADILELPHLSKKKGKEDELEKEKIVQDLSKLSKEEKIEILMRDSPELFKLMDEFKSKLKEVTERLHPLVKLARAGQISEEGASYLELKHQLYLNYCVNIGFYLLLKAKKMSVKDHPVMARLVQYQKLITELKPLDEKLKSEEKLLLTQSQIPEQNGSLEESMLPRVPTKKASKRPTKTAKSASCLLDDEGKVLEGDSAVGKGLKVKKVKVKEEKKASRKRQAEEDRGLMGSVEANGAVKLANGKKKEAEQATERATEEQPLDEEKDVTEEGKRAITNQMSQNKIFRARKKKKECSNPRVKHRKKYYKAKIKHKSQVLPVMNEQYRYGGEMTGIKSNLTRSVKIR</sequence>
<feature type="region of interest" description="Disordered" evidence="6">
    <location>
        <begin position="69"/>
        <end position="120"/>
    </location>
</feature>
<evidence type="ECO:0000313" key="9">
    <source>
        <dbReference type="Proteomes" id="UP001249851"/>
    </source>
</evidence>
<comment type="caution">
    <text evidence="8">The sequence shown here is derived from an EMBL/GenBank/DDBJ whole genome shotgun (WGS) entry which is preliminary data.</text>
</comment>
<dbReference type="GO" id="GO:0000462">
    <property type="term" value="P:maturation of SSU-rRNA from tricistronic rRNA transcript (SSU-rRNA, 5.8S rRNA, LSU-rRNA)"/>
    <property type="evidence" value="ECO:0007669"/>
    <property type="project" value="TreeGrafter"/>
</dbReference>
<dbReference type="PANTHER" id="PTHR13237">
    <property type="entry name" value="SOMETHING ABOUT SILENCING PROTEIN 10-RELATED"/>
    <property type="match status" value="1"/>
</dbReference>
<feature type="compositionally biased region" description="Basic residues" evidence="6">
    <location>
        <begin position="340"/>
        <end position="350"/>
    </location>
</feature>
<feature type="region of interest" description="Disordered" evidence="6">
    <location>
        <begin position="380"/>
        <end position="451"/>
    </location>
</feature>
<dbReference type="InterPro" id="IPR018972">
    <property type="entry name" value="Sas10_C_dom"/>
</dbReference>
<organism evidence="8 9">
    <name type="scientific">Acropora cervicornis</name>
    <name type="common">Staghorn coral</name>
    <dbReference type="NCBI Taxonomy" id="6130"/>
    <lineage>
        <taxon>Eukaryota</taxon>
        <taxon>Metazoa</taxon>
        <taxon>Cnidaria</taxon>
        <taxon>Anthozoa</taxon>
        <taxon>Hexacorallia</taxon>
        <taxon>Scleractinia</taxon>
        <taxon>Astrocoeniina</taxon>
        <taxon>Acroporidae</taxon>
        <taxon>Acropora</taxon>
    </lineage>
</organism>
<proteinExistence type="inferred from homology"/>
<evidence type="ECO:0000256" key="2">
    <source>
        <dbReference type="ARBA" id="ARBA00010979"/>
    </source>
</evidence>
<accession>A0AAD9V0J0</accession>
<evidence type="ECO:0000256" key="3">
    <source>
        <dbReference type="ARBA" id="ARBA00022553"/>
    </source>
</evidence>
<keyword evidence="3" id="KW-0597">Phosphoprotein</keyword>
<dbReference type="Proteomes" id="UP001249851">
    <property type="component" value="Unassembled WGS sequence"/>
</dbReference>
<dbReference type="PANTHER" id="PTHR13237:SF8">
    <property type="entry name" value="SOMETHING ABOUT SILENCING PROTEIN 10"/>
    <property type="match status" value="1"/>
</dbReference>
<feature type="compositionally biased region" description="Basic and acidic residues" evidence="6">
    <location>
        <begin position="383"/>
        <end position="400"/>
    </location>
</feature>
<dbReference type="AlphaFoldDB" id="A0AAD9V0J0"/>
<feature type="compositionally biased region" description="Acidic residues" evidence="6">
    <location>
        <begin position="79"/>
        <end position="112"/>
    </location>
</feature>
<comment type="similarity">
    <text evidence="2">Belongs to the SAS10 family.</text>
</comment>
<evidence type="ECO:0000259" key="7">
    <source>
        <dbReference type="Pfam" id="PF09368"/>
    </source>
</evidence>
<feature type="compositionally biased region" description="Basic residues" evidence="6">
    <location>
        <begin position="1"/>
        <end position="10"/>
    </location>
</feature>
<dbReference type="Pfam" id="PF04000">
    <property type="entry name" value="Sas10_Utp3"/>
    <property type="match status" value="1"/>
</dbReference>
<dbReference type="InterPro" id="IPR007146">
    <property type="entry name" value="Sas10/Utp3/C1D"/>
</dbReference>
<keyword evidence="5" id="KW-0175">Coiled coil</keyword>
<gene>
    <name evidence="8" type="ORF">P5673_021043</name>
</gene>
<feature type="coiled-coil region" evidence="5">
    <location>
        <begin position="142"/>
        <end position="170"/>
    </location>
</feature>
<feature type="region of interest" description="Disordered" evidence="6">
    <location>
        <begin position="329"/>
        <end position="350"/>
    </location>
</feature>
<reference evidence="8" key="1">
    <citation type="journal article" date="2023" name="G3 (Bethesda)">
        <title>Whole genome assembly and annotation of the endangered Caribbean coral Acropora cervicornis.</title>
        <authorList>
            <person name="Selwyn J.D."/>
            <person name="Vollmer S.V."/>
        </authorList>
    </citation>
    <scope>NUCLEOTIDE SEQUENCE</scope>
    <source>
        <strain evidence="8">K2</strain>
    </source>
</reference>
<feature type="region of interest" description="Disordered" evidence="6">
    <location>
        <begin position="1"/>
        <end position="30"/>
    </location>
</feature>
<evidence type="ECO:0000313" key="8">
    <source>
        <dbReference type="EMBL" id="KAK2556834.1"/>
    </source>
</evidence>
<feature type="domain" description="Sas10 C-terminal" evidence="7">
    <location>
        <begin position="442"/>
        <end position="516"/>
    </location>
</feature>
<evidence type="ECO:0000256" key="6">
    <source>
        <dbReference type="SAM" id="MobiDB-lite"/>
    </source>
</evidence>
<comment type="subcellular location">
    <subcellularLocation>
        <location evidence="1">Nucleus</location>
    </subcellularLocation>
</comment>
<protein>
    <submittedName>
        <fullName evidence="8">Something about silencing protein 10</fullName>
    </submittedName>
</protein>
<dbReference type="GO" id="GO:0032040">
    <property type="term" value="C:small-subunit processome"/>
    <property type="evidence" value="ECO:0007669"/>
    <property type="project" value="TreeGrafter"/>
</dbReference>
<dbReference type="EMBL" id="JARQWQ010000053">
    <property type="protein sequence ID" value="KAK2556834.1"/>
    <property type="molecule type" value="Genomic_DNA"/>
</dbReference>
<evidence type="ECO:0000256" key="4">
    <source>
        <dbReference type="ARBA" id="ARBA00023242"/>
    </source>
</evidence>
<keyword evidence="9" id="KW-1185">Reference proteome</keyword>